<dbReference type="Proteomes" id="UP001236800">
    <property type="component" value="Chromosome"/>
</dbReference>
<dbReference type="InterPro" id="IPR046950">
    <property type="entry name" value="DNA-dir_Rpol_C_phage-type"/>
</dbReference>
<dbReference type="KEGG" id="sog:RA178_06235"/>
<dbReference type="EMBL" id="CP132914">
    <property type="protein sequence ID" value="WMB74210.1"/>
    <property type="molecule type" value="Genomic_DNA"/>
</dbReference>
<dbReference type="Gene3D" id="1.10.150.20">
    <property type="entry name" value="5' to 3' exonuclease, C-terminal subdomain"/>
    <property type="match status" value="1"/>
</dbReference>
<proteinExistence type="predicted"/>
<dbReference type="InterPro" id="IPR043502">
    <property type="entry name" value="DNA/RNA_pol_sf"/>
</dbReference>
<sequence length="292" mass="32791">MNQNELLKTLVKALKAAKQNREEIFDKLQTAQSALAKATKYPEAFSRKVFKSPSMLVANYGAKLRTTSDSVKETLLEVAPELLNEFTKEEENMFYRLVHLQVGITFPASNNYLNWSNKLFNLVAKKRDGIAYNNPLTGFPVNVREYKTEQVKVNYRVFGKVTATKLKLRTKEINAQSTSTTATPICIHSLDAAVLHNTKLRLNKPMALVHDSFGVKPNDLDDLTSSVNLTLLEVAEADVLTNITNQLTVGCEEEIKDYRKRTGINLLNIPYQGTVAKDNLAKVILNSEYAFS</sequence>
<accession>A0AA50KFN4</accession>
<keyword evidence="3" id="KW-0808">Transferase</keyword>
<evidence type="ECO:0000259" key="2">
    <source>
        <dbReference type="Pfam" id="PF00940"/>
    </source>
</evidence>
<dbReference type="GeneID" id="301338765"/>
<evidence type="ECO:0000256" key="1">
    <source>
        <dbReference type="SAM" id="Coils"/>
    </source>
</evidence>
<dbReference type="GO" id="GO:0003899">
    <property type="term" value="F:DNA-directed RNA polymerase activity"/>
    <property type="evidence" value="ECO:0007669"/>
    <property type="project" value="UniProtKB-EC"/>
</dbReference>
<gene>
    <name evidence="3" type="ORF">RA178_06235</name>
</gene>
<reference evidence="3" key="1">
    <citation type="submission" date="2023-08" db="EMBL/GenBank/DDBJ databases">
        <title>Complete genome sequence of Shewanella oncorhynchi Z-P2, a siderophore putrebactin-producing bacterium.</title>
        <authorList>
            <person name="Zhang Y."/>
        </authorList>
    </citation>
    <scope>NUCLEOTIDE SEQUENCE</scope>
    <source>
        <strain evidence="3">Z-P2</strain>
    </source>
</reference>
<dbReference type="GO" id="GO:0000428">
    <property type="term" value="C:DNA-directed RNA polymerase complex"/>
    <property type="evidence" value="ECO:0007669"/>
    <property type="project" value="UniProtKB-KW"/>
</dbReference>
<dbReference type="SUPFAM" id="SSF56672">
    <property type="entry name" value="DNA/RNA polymerases"/>
    <property type="match status" value="1"/>
</dbReference>
<evidence type="ECO:0000313" key="3">
    <source>
        <dbReference type="EMBL" id="WMB74210.1"/>
    </source>
</evidence>
<dbReference type="EC" id="2.7.7.6" evidence="3"/>
<keyword evidence="3" id="KW-0548">Nucleotidyltransferase</keyword>
<keyword evidence="1" id="KW-0175">Coiled coil</keyword>
<name>A0AA50KFN4_9GAMM</name>
<dbReference type="AlphaFoldDB" id="A0AA50KFN4"/>
<dbReference type="RefSeq" id="WP_306684946.1">
    <property type="nucleotide sequence ID" value="NZ_CP132914.1"/>
</dbReference>
<dbReference type="Pfam" id="PF00940">
    <property type="entry name" value="RNA_pol"/>
    <property type="match status" value="1"/>
</dbReference>
<feature type="coiled-coil region" evidence="1">
    <location>
        <begin position="7"/>
        <end position="34"/>
    </location>
</feature>
<keyword evidence="3" id="KW-0240">DNA-directed RNA polymerase</keyword>
<keyword evidence="3" id="KW-0804">Transcription</keyword>
<feature type="domain" description="DNA-directed RNA polymerase C-terminal" evidence="2">
    <location>
        <begin position="30"/>
        <end position="255"/>
    </location>
</feature>
<protein>
    <submittedName>
        <fullName evidence="3">DNA-directed RNA polymerase</fullName>
        <ecNumber evidence="3">2.7.7.6</ecNumber>
    </submittedName>
</protein>
<organism evidence="3">
    <name type="scientific">Shewanella oncorhynchi</name>
    <dbReference type="NCBI Taxonomy" id="2726434"/>
    <lineage>
        <taxon>Bacteria</taxon>
        <taxon>Pseudomonadati</taxon>
        <taxon>Pseudomonadota</taxon>
        <taxon>Gammaproteobacteria</taxon>
        <taxon>Alteromonadales</taxon>
        <taxon>Shewanellaceae</taxon>
        <taxon>Shewanella</taxon>
    </lineage>
</organism>